<comment type="caution">
    <text evidence="2">The sequence shown here is derived from an EMBL/GenBank/DDBJ whole genome shotgun (WGS) entry which is preliminary data.</text>
</comment>
<reference evidence="3 5" key="2">
    <citation type="submission" date="2013-03" db="EMBL/GenBank/DDBJ databases">
        <title>The Genome Sequence of Enterococcus gilvus ATCC BAA-350 (PacBio/Illumina hybrid assembly).</title>
        <authorList>
            <consortium name="The Broad Institute Genomics Platform"/>
            <consortium name="The Broad Institute Genome Sequencing Center for Infectious Disease"/>
            <person name="Earl A."/>
            <person name="Russ C."/>
            <person name="Gilmore M."/>
            <person name="Surin D."/>
            <person name="Walker B."/>
            <person name="Young S."/>
            <person name="Zeng Q."/>
            <person name="Gargeya S."/>
            <person name="Fitzgerald M."/>
            <person name="Haas B."/>
            <person name="Abouelleil A."/>
            <person name="Allen A.W."/>
            <person name="Alvarado L."/>
            <person name="Arachchi H.M."/>
            <person name="Berlin A.M."/>
            <person name="Chapman S.B."/>
            <person name="Gainer-Dewar J."/>
            <person name="Goldberg J."/>
            <person name="Griggs A."/>
            <person name="Gujja S."/>
            <person name="Hansen M."/>
            <person name="Howarth C."/>
            <person name="Imamovic A."/>
            <person name="Ireland A."/>
            <person name="Larimer J."/>
            <person name="McCowan C."/>
            <person name="Murphy C."/>
            <person name="Pearson M."/>
            <person name="Poon T.W."/>
            <person name="Priest M."/>
            <person name="Roberts A."/>
            <person name="Saif S."/>
            <person name="Shea T."/>
            <person name="Sisk P."/>
            <person name="Sykes S."/>
            <person name="Wortman J."/>
            <person name="Nusbaum C."/>
            <person name="Birren B."/>
        </authorList>
    </citation>
    <scope>NUCLEOTIDE SEQUENCE [LARGE SCALE GENOMIC DNA]</scope>
    <source>
        <strain evidence="3 5">ATCC BAA-350</strain>
    </source>
</reference>
<dbReference type="EMBL" id="AJDQ01000008">
    <property type="protein sequence ID" value="EOI55440.1"/>
    <property type="molecule type" value="Genomic_DNA"/>
</dbReference>
<evidence type="ECO:0000313" key="2">
    <source>
        <dbReference type="EMBL" id="EOI55440.1"/>
    </source>
</evidence>
<dbReference type="RefSeq" id="WP_010781021.1">
    <property type="nucleotide sequence ID" value="NZ_ASWH01000001.1"/>
</dbReference>
<evidence type="ECO:0000313" key="3">
    <source>
        <dbReference type="EMBL" id="EOW82017.1"/>
    </source>
</evidence>
<dbReference type="InterPro" id="IPR013325">
    <property type="entry name" value="RNA_pol_sigma_r2"/>
</dbReference>
<dbReference type="Proteomes" id="UP000013750">
    <property type="component" value="Unassembled WGS sequence"/>
</dbReference>
<dbReference type="eggNOG" id="ENOG50306RP">
    <property type="taxonomic scope" value="Bacteria"/>
</dbReference>
<accession>R2VCM9</accession>
<protein>
    <recommendedName>
        <fullName evidence="1">Helix-turn-helix conjugative transposon-like domain-containing protein</fullName>
    </recommendedName>
</protein>
<dbReference type="HOGENOM" id="CLU_190571_1_0_9"/>
<dbReference type="InterPro" id="IPR024760">
    <property type="entry name" value="HTH_dom_conjug_TS-like"/>
</dbReference>
<dbReference type="AlphaFoldDB" id="R2VCM9"/>
<sequence length="69" mass="8141">MENYVNLVPMLVKAQQGDEESMEKLLEQFRNLLLKLSKNSYGFIDEDCYQILAERFIKAVRQFELIPPC</sequence>
<dbReference type="GO" id="GO:0006352">
    <property type="term" value="P:DNA-templated transcription initiation"/>
    <property type="evidence" value="ECO:0007669"/>
    <property type="project" value="InterPro"/>
</dbReference>
<evidence type="ECO:0000313" key="5">
    <source>
        <dbReference type="Proteomes" id="UP000014160"/>
    </source>
</evidence>
<evidence type="ECO:0000313" key="4">
    <source>
        <dbReference type="Proteomes" id="UP000013750"/>
    </source>
</evidence>
<gene>
    <name evidence="3" type="ORF">I592_01318</name>
    <name evidence="2" type="ORF">UKC_02648</name>
</gene>
<reference evidence="2 4" key="1">
    <citation type="submission" date="2013-02" db="EMBL/GenBank/DDBJ databases">
        <title>The Genome Sequence of Enterococcus gilvus ATCC BAA-350.</title>
        <authorList>
            <consortium name="The Broad Institute Genome Sequencing Platform"/>
            <consortium name="The Broad Institute Genome Sequencing Center for Infectious Disease"/>
            <person name="Earl A.M."/>
            <person name="Gilmore M.S."/>
            <person name="Lebreton F."/>
            <person name="Walker B."/>
            <person name="Young S.K."/>
            <person name="Zeng Q."/>
            <person name="Gargeya S."/>
            <person name="Fitzgerald M."/>
            <person name="Haas B."/>
            <person name="Abouelleil A."/>
            <person name="Alvarado L."/>
            <person name="Arachchi H.M."/>
            <person name="Berlin A.M."/>
            <person name="Chapman S.B."/>
            <person name="Dewar J."/>
            <person name="Goldberg J."/>
            <person name="Griggs A."/>
            <person name="Gujja S."/>
            <person name="Hansen M."/>
            <person name="Howarth C."/>
            <person name="Imamovic A."/>
            <person name="Larimer J."/>
            <person name="McCowan C."/>
            <person name="Murphy C."/>
            <person name="Neiman D."/>
            <person name="Pearson M."/>
            <person name="Priest M."/>
            <person name="Roberts A."/>
            <person name="Saif S."/>
            <person name="Shea T."/>
            <person name="Sisk P."/>
            <person name="Sykes S."/>
            <person name="Wortman J."/>
            <person name="Nusbaum C."/>
            <person name="Birren B."/>
        </authorList>
    </citation>
    <scope>NUCLEOTIDE SEQUENCE [LARGE SCALE GENOMIC DNA]</scope>
    <source>
        <strain evidence="2 4">ATCC BAA-350</strain>
    </source>
</reference>
<dbReference type="EMBL" id="ASWH01000001">
    <property type="protein sequence ID" value="EOW82017.1"/>
    <property type="molecule type" value="Genomic_DNA"/>
</dbReference>
<dbReference type="OrthoDB" id="1856222at2"/>
<dbReference type="Pfam" id="PF12645">
    <property type="entry name" value="HTH_16"/>
    <property type="match status" value="1"/>
</dbReference>
<evidence type="ECO:0000259" key="1">
    <source>
        <dbReference type="Pfam" id="PF12645"/>
    </source>
</evidence>
<dbReference type="SUPFAM" id="SSF88946">
    <property type="entry name" value="Sigma2 domain of RNA polymerase sigma factors"/>
    <property type="match status" value="1"/>
</dbReference>
<organism evidence="2 4">
    <name type="scientific">Enterococcus gilvus ATCC BAA-350</name>
    <dbReference type="NCBI Taxonomy" id="1158614"/>
    <lineage>
        <taxon>Bacteria</taxon>
        <taxon>Bacillati</taxon>
        <taxon>Bacillota</taxon>
        <taxon>Bacilli</taxon>
        <taxon>Lactobacillales</taxon>
        <taxon>Enterococcaceae</taxon>
        <taxon>Enterococcus</taxon>
    </lineage>
</organism>
<dbReference type="PATRIC" id="fig|1158614.3.peg.2641"/>
<name>R2VCM9_9ENTE</name>
<feature type="domain" description="Helix-turn-helix conjugative transposon-like" evidence="1">
    <location>
        <begin position="10"/>
        <end position="64"/>
    </location>
</feature>
<keyword evidence="5" id="KW-1185">Reference proteome</keyword>
<dbReference type="Proteomes" id="UP000014160">
    <property type="component" value="Unassembled WGS sequence"/>
</dbReference>
<dbReference type="GO" id="GO:0003700">
    <property type="term" value="F:DNA-binding transcription factor activity"/>
    <property type="evidence" value="ECO:0007669"/>
    <property type="project" value="InterPro"/>
</dbReference>
<proteinExistence type="predicted"/>